<evidence type="ECO:0000259" key="2">
    <source>
        <dbReference type="Pfam" id="PF02738"/>
    </source>
</evidence>
<dbReference type="Pfam" id="PF02738">
    <property type="entry name" value="MoCoBD_1"/>
    <property type="match status" value="1"/>
</dbReference>
<dbReference type="InterPro" id="IPR008274">
    <property type="entry name" value="AldOxase/xan_DH_MoCoBD1"/>
</dbReference>
<keyword evidence="1" id="KW-0500">Molybdenum</keyword>
<dbReference type="InterPro" id="IPR016208">
    <property type="entry name" value="Ald_Oxase/xanthine_DH-like"/>
</dbReference>
<name>A0A6B2LCE9_9EUKA</name>
<organism evidence="3">
    <name type="scientific">Arcella intermedia</name>
    <dbReference type="NCBI Taxonomy" id="1963864"/>
    <lineage>
        <taxon>Eukaryota</taxon>
        <taxon>Amoebozoa</taxon>
        <taxon>Tubulinea</taxon>
        <taxon>Elardia</taxon>
        <taxon>Arcellinida</taxon>
        <taxon>Sphaerothecina</taxon>
        <taxon>Arcellidae</taxon>
        <taxon>Arcella</taxon>
    </lineage>
</organism>
<feature type="domain" description="Aldehyde oxidase/xanthine dehydrogenase first molybdopterin binding" evidence="2">
    <location>
        <begin position="1"/>
        <end position="88"/>
    </location>
</feature>
<dbReference type="EMBL" id="GIBP01005763">
    <property type="protein sequence ID" value="NDV34732.1"/>
    <property type="molecule type" value="Transcribed_RNA"/>
</dbReference>
<dbReference type="SUPFAM" id="SSF56003">
    <property type="entry name" value="Molybdenum cofactor-binding domain"/>
    <property type="match status" value="1"/>
</dbReference>
<proteinExistence type="predicted"/>
<dbReference type="Gene3D" id="3.30.365.10">
    <property type="entry name" value="Aldehyde oxidase/xanthine dehydrogenase, molybdopterin binding domain"/>
    <property type="match status" value="1"/>
</dbReference>
<dbReference type="GO" id="GO:0005506">
    <property type="term" value="F:iron ion binding"/>
    <property type="evidence" value="ECO:0007669"/>
    <property type="project" value="InterPro"/>
</dbReference>
<reference evidence="3" key="1">
    <citation type="journal article" date="2020" name="J. Eukaryot. Microbiol.">
        <title>De novo Sequencing, Assembly and Annotation of the Transcriptome for the Free-Living Testate Amoeba Arcella intermedia.</title>
        <authorList>
            <person name="Ribeiro G.M."/>
            <person name="Porfirio-Sousa A.L."/>
            <person name="Maurer-Alcala X.X."/>
            <person name="Katz L.A."/>
            <person name="Lahr D.J.G."/>
        </authorList>
    </citation>
    <scope>NUCLEOTIDE SEQUENCE</scope>
</reference>
<dbReference type="PANTHER" id="PTHR11908">
    <property type="entry name" value="XANTHINE DEHYDROGENASE"/>
    <property type="match status" value="1"/>
</dbReference>
<protein>
    <recommendedName>
        <fullName evidence="2">Aldehyde oxidase/xanthine dehydrogenase first molybdopterin binding domain-containing protein</fullName>
    </recommendedName>
</protein>
<dbReference type="AlphaFoldDB" id="A0A6B2LCE9"/>
<accession>A0A6B2LCE9</accession>
<dbReference type="GO" id="GO:0016491">
    <property type="term" value="F:oxidoreductase activity"/>
    <property type="evidence" value="ECO:0007669"/>
    <property type="project" value="InterPro"/>
</dbReference>
<dbReference type="PANTHER" id="PTHR11908:SF132">
    <property type="entry name" value="ALDEHYDE OXIDASE 1-RELATED"/>
    <property type="match status" value="1"/>
</dbReference>
<evidence type="ECO:0000256" key="1">
    <source>
        <dbReference type="ARBA" id="ARBA00022505"/>
    </source>
</evidence>
<sequence length="189" mass="22258">MDLRMYSNAGWSVDVSEEVMKSALYAVTNAYNVPNVSVQGYLCKTNITTSTAFRGFGKPQAVFICETWMDRIAKTLQMSPNEVRRKNLYLPGDVTFYQYKLEEHDATTSRCWDELILSSNYNDSWNQLRNGITIICTKKEELLVFLYFLESHLWLSLWKRQVLLCISIQMVVYWFLMVEWKWDKASILR</sequence>
<dbReference type="InterPro" id="IPR037165">
    <property type="entry name" value="AldOxase/xan_DH_Mopterin-bd_sf"/>
</dbReference>
<evidence type="ECO:0000313" key="3">
    <source>
        <dbReference type="EMBL" id="NDV34732.1"/>
    </source>
</evidence>